<sequence length="349" mass="39265">MPQNPNTTPIDPKFYSGPLADRHDPSKCPLFQSLNIGNMELSHRIVLAPLTRFRADSSHVPREIAQEYYGQRVTKGGLIISEATFVNEELVGQHHAPGIYNDEQISAWKKIVSQIHDEGGYIFLQLWATGRAGDQTVHDELGTRFFAPSPIALPRETNEHEDSNDRAPEEMTKEDIKRVVGEYATAAKNAVEQAGFDGVEIHAANGYMVDQFIQSVSNQRTDEYGGSIENRARFPLEIIQAVAEAVGQQRTAIRFSPYSTFLGMRMPDPVPQFAYLTRELRERYPDMAYIHFIEGRVHGNLDVASTIPETSDVFREIWQEKDKERGKESVFLTAGGWSPESAAKVVQEK</sequence>
<keyword evidence="3" id="KW-1185">Reference proteome</keyword>
<dbReference type="PANTHER" id="PTHR22893">
    <property type="entry name" value="NADH OXIDOREDUCTASE-RELATED"/>
    <property type="match status" value="1"/>
</dbReference>
<dbReference type="Gene3D" id="3.20.20.70">
    <property type="entry name" value="Aldolase class I"/>
    <property type="match status" value="1"/>
</dbReference>
<reference evidence="2 3" key="1">
    <citation type="submission" date="2014-04" db="EMBL/GenBank/DDBJ databases">
        <authorList>
            <consortium name="DOE Joint Genome Institute"/>
            <person name="Kuo A."/>
            <person name="Girlanda M."/>
            <person name="Perotto S."/>
            <person name="Kohler A."/>
            <person name="Nagy L.G."/>
            <person name="Floudas D."/>
            <person name="Copeland A."/>
            <person name="Barry K.W."/>
            <person name="Cichocki N."/>
            <person name="Veneault-Fourrey C."/>
            <person name="LaButti K."/>
            <person name="Lindquist E.A."/>
            <person name="Lipzen A."/>
            <person name="Lundell T."/>
            <person name="Morin E."/>
            <person name="Murat C."/>
            <person name="Sun H."/>
            <person name="Tunlid A."/>
            <person name="Henrissat B."/>
            <person name="Grigoriev I.V."/>
            <person name="Hibbett D.S."/>
            <person name="Martin F."/>
            <person name="Nordberg H.P."/>
            <person name="Cantor M.N."/>
            <person name="Hua S.X."/>
        </authorList>
    </citation>
    <scope>NUCLEOTIDE SEQUENCE [LARGE SCALE GENOMIC DNA]</scope>
    <source>
        <strain evidence="2 3">MUT 4182</strain>
    </source>
</reference>
<name>A0A0C3QNH6_9AGAM</name>
<evidence type="ECO:0000313" key="3">
    <source>
        <dbReference type="Proteomes" id="UP000054248"/>
    </source>
</evidence>
<dbReference type="Pfam" id="PF00724">
    <property type="entry name" value="Oxidored_FMN"/>
    <property type="match status" value="1"/>
</dbReference>
<dbReference type="InterPro" id="IPR001155">
    <property type="entry name" value="OxRdtase_FMN_N"/>
</dbReference>
<dbReference type="EMBL" id="KN822981">
    <property type="protein sequence ID" value="KIO29616.1"/>
    <property type="molecule type" value="Genomic_DNA"/>
</dbReference>
<evidence type="ECO:0000259" key="1">
    <source>
        <dbReference type="Pfam" id="PF00724"/>
    </source>
</evidence>
<dbReference type="InterPro" id="IPR045247">
    <property type="entry name" value="Oye-like"/>
</dbReference>
<gene>
    <name evidence="2" type="ORF">M407DRAFT_6138</name>
</gene>
<feature type="domain" description="NADH:flavin oxidoreductase/NADH oxidase N-terminal" evidence="1">
    <location>
        <begin position="30"/>
        <end position="346"/>
    </location>
</feature>
<organism evidence="2 3">
    <name type="scientific">Tulasnella calospora MUT 4182</name>
    <dbReference type="NCBI Taxonomy" id="1051891"/>
    <lineage>
        <taxon>Eukaryota</taxon>
        <taxon>Fungi</taxon>
        <taxon>Dikarya</taxon>
        <taxon>Basidiomycota</taxon>
        <taxon>Agaricomycotina</taxon>
        <taxon>Agaricomycetes</taxon>
        <taxon>Cantharellales</taxon>
        <taxon>Tulasnellaceae</taxon>
        <taxon>Tulasnella</taxon>
    </lineage>
</organism>
<evidence type="ECO:0000313" key="2">
    <source>
        <dbReference type="EMBL" id="KIO29616.1"/>
    </source>
</evidence>
<dbReference type="CDD" id="cd02933">
    <property type="entry name" value="OYE_like_FMN"/>
    <property type="match status" value="1"/>
</dbReference>
<dbReference type="Proteomes" id="UP000054248">
    <property type="component" value="Unassembled WGS sequence"/>
</dbReference>
<dbReference type="GO" id="GO:0010181">
    <property type="term" value="F:FMN binding"/>
    <property type="evidence" value="ECO:0007669"/>
    <property type="project" value="InterPro"/>
</dbReference>
<dbReference type="InterPro" id="IPR013785">
    <property type="entry name" value="Aldolase_TIM"/>
</dbReference>
<dbReference type="PANTHER" id="PTHR22893:SF91">
    <property type="entry name" value="NADPH DEHYDROGENASE 2-RELATED"/>
    <property type="match status" value="1"/>
</dbReference>
<reference evidence="3" key="2">
    <citation type="submission" date="2015-01" db="EMBL/GenBank/DDBJ databases">
        <title>Evolutionary Origins and Diversification of the Mycorrhizal Mutualists.</title>
        <authorList>
            <consortium name="DOE Joint Genome Institute"/>
            <consortium name="Mycorrhizal Genomics Consortium"/>
            <person name="Kohler A."/>
            <person name="Kuo A."/>
            <person name="Nagy L.G."/>
            <person name="Floudas D."/>
            <person name="Copeland A."/>
            <person name="Barry K.W."/>
            <person name="Cichocki N."/>
            <person name="Veneault-Fourrey C."/>
            <person name="LaButti K."/>
            <person name="Lindquist E.A."/>
            <person name="Lipzen A."/>
            <person name="Lundell T."/>
            <person name="Morin E."/>
            <person name="Murat C."/>
            <person name="Riley R."/>
            <person name="Ohm R."/>
            <person name="Sun H."/>
            <person name="Tunlid A."/>
            <person name="Henrissat B."/>
            <person name="Grigoriev I.V."/>
            <person name="Hibbett D.S."/>
            <person name="Martin F."/>
        </authorList>
    </citation>
    <scope>NUCLEOTIDE SEQUENCE [LARGE SCALE GENOMIC DNA]</scope>
    <source>
        <strain evidence="3">MUT 4182</strain>
    </source>
</reference>
<dbReference type="HOGENOM" id="CLU_012153_0_0_1"/>
<dbReference type="OrthoDB" id="276546at2759"/>
<feature type="non-terminal residue" evidence="2">
    <location>
        <position position="349"/>
    </location>
</feature>
<dbReference type="STRING" id="1051891.A0A0C3QNH6"/>
<dbReference type="SUPFAM" id="SSF51395">
    <property type="entry name" value="FMN-linked oxidoreductases"/>
    <property type="match status" value="1"/>
</dbReference>
<dbReference type="GO" id="GO:0016491">
    <property type="term" value="F:oxidoreductase activity"/>
    <property type="evidence" value="ECO:0007669"/>
    <property type="project" value="InterPro"/>
</dbReference>
<proteinExistence type="predicted"/>
<accession>A0A0C3QNH6</accession>
<dbReference type="AlphaFoldDB" id="A0A0C3QNH6"/>
<protein>
    <recommendedName>
        <fullName evidence="1">NADH:flavin oxidoreductase/NADH oxidase N-terminal domain-containing protein</fullName>
    </recommendedName>
</protein>